<reference evidence="1" key="2">
    <citation type="submission" date="2018-08" db="UniProtKB">
        <authorList>
            <consortium name="EnsemblPlants"/>
        </authorList>
    </citation>
    <scope>IDENTIFICATION</scope>
    <source>
        <strain evidence="1">Yugu1</strain>
    </source>
</reference>
<organism evidence="1 2">
    <name type="scientific">Setaria italica</name>
    <name type="common">Foxtail millet</name>
    <name type="synonym">Panicum italicum</name>
    <dbReference type="NCBI Taxonomy" id="4555"/>
    <lineage>
        <taxon>Eukaryota</taxon>
        <taxon>Viridiplantae</taxon>
        <taxon>Streptophyta</taxon>
        <taxon>Embryophyta</taxon>
        <taxon>Tracheophyta</taxon>
        <taxon>Spermatophyta</taxon>
        <taxon>Magnoliopsida</taxon>
        <taxon>Liliopsida</taxon>
        <taxon>Poales</taxon>
        <taxon>Poaceae</taxon>
        <taxon>PACMAD clade</taxon>
        <taxon>Panicoideae</taxon>
        <taxon>Panicodae</taxon>
        <taxon>Paniceae</taxon>
        <taxon>Cenchrinae</taxon>
        <taxon>Setaria</taxon>
    </lineage>
</organism>
<dbReference type="EnsemblPlants" id="KQL28043">
    <property type="protein sequence ID" value="KQL28043"/>
    <property type="gene ID" value="SETIT_020542mg"/>
</dbReference>
<dbReference type="EMBL" id="AGNK02000042">
    <property type="status" value="NOT_ANNOTATED_CDS"/>
    <property type="molecule type" value="Genomic_DNA"/>
</dbReference>
<sequence length="37" mass="4139">MFCSFIKVLQKGRILTIGQTSSQCQLYVDTRVTGNVC</sequence>
<name>K3Z1X4_SETIT</name>
<reference evidence="2" key="1">
    <citation type="journal article" date="2012" name="Nat. Biotechnol.">
        <title>Reference genome sequence of the model plant Setaria.</title>
        <authorList>
            <person name="Bennetzen J.L."/>
            <person name="Schmutz J."/>
            <person name="Wang H."/>
            <person name="Percifield R."/>
            <person name="Hawkins J."/>
            <person name="Pontaroli A.C."/>
            <person name="Estep M."/>
            <person name="Feng L."/>
            <person name="Vaughn J.N."/>
            <person name="Grimwood J."/>
            <person name="Jenkins J."/>
            <person name="Barry K."/>
            <person name="Lindquist E."/>
            <person name="Hellsten U."/>
            <person name="Deshpande S."/>
            <person name="Wang X."/>
            <person name="Wu X."/>
            <person name="Mitros T."/>
            <person name="Triplett J."/>
            <person name="Yang X."/>
            <person name="Ye C.Y."/>
            <person name="Mauro-Herrera M."/>
            <person name="Wang L."/>
            <person name="Li P."/>
            <person name="Sharma M."/>
            <person name="Sharma R."/>
            <person name="Ronald P.C."/>
            <person name="Panaud O."/>
            <person name="Kellogg E.A."/>
            <person name="Brutnell T.P."/>
            <person name="Doust A.N."/>
            <person name="Tuskan G.A."/>
            <person name="Rokhsar D."/>
            <person name="Devos K.M."/>
        </authorList>
    </citation>
    <scope>NUCLEOTIDE SEQUENCE [LARGE SCALE GENOMIC DNA]</scope>
    <source>
        <strain evidence="2">cv. Yugu1</strain>
    </source>
</reference>
<dbReference type="Proteomes" id="UP000004995">
    <property type="component" value="Unassembled WGS sequence"/>
</dbReference>
<keyword evidence="2" id="KW-1185">Reference proteome</keyword>
<dbReference type="Gramene" id="KQL28043">
    <property type="protein sequence ID" value="KQL28043"/>
    <property type="gene ID" value="SETIT_020542mg"/>
</dbReference>
<evidence type="ECO:0000313" key="1">
    <source>
        <dbReference type="EnsemblPlants" id="KQL28043"/>
    </source>
</evidence>
<dbReference type="AlphaFoldDB" id="K3Z1X4"/>
<dbReference type="HOGENOM" id="CLU_3351915_0_0_1"/>
<dbReference type="InParanoid" id="K3Z1X4"/>
<accession>K3Z1X4</accession>
<proteinExistence type="predicted"/>
<protein>
    <submittedName>
        <fullName evidence="1">Uncharacterized protein</fullName>
    </submittedName>
</protein>
<evidence type="ECO:0000313" key="2">
    <source>
        <dbReference type="Proteomes" id="UP000004995"/>
    </source>
</evidence>